<comment type="caution">
    <text evidence="1">The sequence shown here is derived from an EMBL/GenBank/DDBJ whole genome shotgun (WGS) entry which is preliminary data.</text>
</comment>
<dbReference type="Proteomes" id="UP000716291">
    <property type="component" value="Unassembled WGS sequence"/>
</dbReference>
<dbReference type="AlphaFoldDB" id="A0A9P6WU85"/>
<proteinExistence type="predicted"/>
<organism evidence="1 2">
    <name type="scientific">Rhizopus oryzae</name>
    <name type="common">Mucormycosis agent</name>
    <name type="synonym">Rhizopus arrhizus var. delemar</name>
    <dbReference type="NCBI Taxonomy" id="64495"/>
    <lineage>
        <taxon>Eukaryota</taxon>
        <taxon>Fungi</taxon>
        <taxon>Fungi incertae sedis</taxon>
        <taxon>Mucoromycota</taxon>
        <taxon>Mucoromycotina</taxon>
        <taxon>Mucoromycetes</taxon>
        <taxon>Mucorales</taxon>
        <taxon>Mucorineae</taxon>
        <taxon>Rhizopodaceae</taxon>
        <taxon>Rhizopus</taxon>
    </lineage>
</organism>
<protein>
    <submittedName>
        <fullName evidence="1">Uncharacterized protein</fullName>
    </submittedName>
</protein>
<evidence type="ECO:0000313" key="2">
    <source>
        <dbReference type="Proteomes" id="UP000716291"/>
    </source>
</evidence>
<dbReference type="EMBL" id="JAANQT010006932">
    <property type="protein sequence ID" value="KAG1289964.1"/>
    <property type="molecule type" value="Genomic_DNA"/>
</dbReference>
<evidence type="ECO:0000313" key="1">
    <source>
        <dbReference type="EMBL" id="KAG1289964.1"/>
    </source>
</evidence>
<gene>
    <name evidence="1" type="ORF">G6F64_013986</name>
</gene>
<name>A0A9P6WU85_RHIOR</name>
<keyword evidence="2" id="KW-1185">Reference proteome</keyword>
<sequence length="136" mass="14318">MGRRLFQHLEQGVGRHHVQRVRGIQQRHAPATAVRRGIEPGLQRTDLVDADFLGRRTLGGAGRRFGIFSGLGGVRPLFHRNGFGPDAAQVGVVAAGEPGTGGAMAAGQTILGRFAQQAGGRGNREIQLADAGQAVH</sequence>
<reference evidence="1" key="1">
    <citation type="journal article" date="2020" name="Microb. Genom.">
        <title>Genetic diversity of clinical and environmental Mucorales isolates obtained from an investigation of mucormycosis cases among solid organ transplant recipients.</title>
        <authorList>
            <person name="Nguyen M.H."/>
            <person name="Kaul D."/>
            <person name="Muto C."/>
            <person name="Cheng S.J."/>
            <person name="Richter R.A."/>
            <person name="Bruno V.M."/>
            <person name="Liu G."/>
            <person name="Beyhan S."/>
            <person name="Sundermann A.J."/>
            <person name="Mounaud S."/>
            <person name="Pasculle A.W."/>
            <person name="Nierman W.C."/>
            <person name="Driscoll E."/>
            <person name="Cumbie R."/>
            <person name="Clancy C.J."/>
            <person name="Dupont C.L."/>
        </authorList>
    </citation>
    <scope>NUCLEOTIDE SEQUENCE</scope>
    <source>
        <strain evidence="1">GL11</strain>
    </source>
</reference>
<accession>A0A9P6WU85</accession>